<dbReference type="Proteomes" id="UP000250235">
    <property type="component" value="Unassembled WGS sequence"/>
</dbReference>
<protein>
    <submittedName>
        <fullName evidence="2">Uncharacterized protein</fullName>
    </submittedName>
</protein>
<evidence type="ECO:0000313" key="2">
    <source>
        <dbReference type="EMBL" id="KZV36271.1"/>
    </source>
</evidence>
<name>A0A2Z7BNX8_9LAMI</name>
<keyword evidence="3" id="KW-1185">Reference proteome</keyword>
<feature type="chain" id="PRO_5016307803" evidence="1">
    <location>
        <begin position="26"/>
        <end position="92"/>
    </location>
</feature>
<feature type="signal peptide" evidence="1">
    <location>
        <begin position="1"/>
        <end position="25"/>
    </location>
</feature>
<sequence>MPMAKPVIIALFAAFALILASGTVADSSSRIPNPGLKLGGYCIDGLGICLHRNEDECKNACNKKWEFFNPEGYCQDYPGAPPLCYCKHDCVN</sequence>
<organism evidence="2 3">
    <name type="scientific">Dorcoceras hygrometricum</name>
    <dbReference type="NCBI Taxonomy" id="472368"/>
    <lineage>
        <taxon>Eukaryota</taxon>
        <taxon>Viridiplantae</taxon>
        <taxon>Streptophyta</taxon>
        <taxon>Embryophyta</taxon>
        <taxon>Tracheophyta</taxon>
        <taxon>Spermatophyta</taxon>
        <taxon>Magnoliopsida</taxon>
        <taxon>eudicotyledons</taxon>
        <taxon>Gunneridae</taxon>
        <taxon>Pentapetalae</taxon>
        <taxon>asterids</taxon>
        <taxon>lamiids</taxon>
        <taxon>Lamiales</taxon>
        <taxon>Gesneriaceae</taxon>
        <taxon>Didymocarpoideae</taxon>
        <taxon>Trichosporeae</taxon>
        <taxon>Loxocarpinae</taxon>
        <taxon>Dorcoceras</taxon>
    </lineage>
</organism>
<evidence type="ECO:0000256" key="1">
    <source>
        <dbReference type="SAM" id="SignalP"/>
    </source>
</evidence>
<accession>A0A2Z7BNX8</accession>
<gene>
    <name evidence="2" type="ORF">F511_14289</name>
</gene>
<evidence type="ECO:0000313" key="3">
    <source>
        <dbReference type="Proteomes" id="UP000250235"/>
    </source>
</evidence>
<proteinExistence type="predicted"/>
<keyword evidence="1" id="KW-0732">Signal</keyword>
<reference evidence="2 3" key="1">
    <citation type="journal article" date="2015" name="Proc. Natl. Acad. Sci. U.S.A.">
        <title>The resurrection genome of Boea hygrometrica: A blueprint for survival of dehydration.</title>
        <authorList>
            <person name="Xiao L."/>
            <person name="Yang G."/>
            <person name="Zhang L."/>
            <person name="Yang X."/>
            <person name="Zhao S."/>
            <person name="Ji Z."/>
            <person name="Zhou Q."/>
            <person name="Hu M."/>
            <person name="Wang Y."/>
            <person name="Chen M."/>
            <person name="Xu Y."/>
            <person name="Jin H."/>
            <person name="Xiao X."/>
            <person name="Hu G."/>
            <person name="Bao F."/>
            <person name="Hu Y."/>
            <person name="Wan P."/>
            <person name="Li L."/>
            <person name="Deng X."/>
            <person name="Kuang T."/>
            <person name="Xiang C."/>
            <person name="Zhu J.K."/>
            <person name="Oliver M.J."/>
            <person name="He Y."/>
        </authorList>
    </citation>
    <scope>NUCLEOTIDE SEQUENCE [LARGE SCALE GENOMIC DNA]</scope>
    <source>
        <strain evidence="3">cv. XS01</strain>
    </source>
</reference>
<dbReference type="EMBL" id="KV003914">
    <property type="protein sequence ID" value="KZV36271.1"/>
    <property type="molecule type" value="Genomic_DNA"/>
</dbReference>
<dbReference type="AlphaFoldDB" id="A0A2Z7BNX8"/>